<keyword evidence="2" id="KW-1015">Disulfide bond</keyword>
<keyword evidence="3" id="KW-0325">Glycoprotein</keyword>
<evidence type="ECO:0000256" key="2">
    <source>
        <dbReference type="ARBA" id="ARBA00023157"/>
    </source>
</evidence>
<sequence length="168" mass="18633">MCLSLRTQVCFAVDTISRNQSLSGYKTIDSAGVFKLGFFRPGMSSNYYIEMWFKKVSPLTIAWIANRDKPIHDIYSSVLKISDGNLVLFNESQVPIWSTNVSPGSGSGSAISSSIVAVLLDDGNLVLKDYLNSSAILWQSFDHPTDTWLPGSKLRLNKQTKLMFTALE</sequence>
<dbReference type="SUPFAM" id="SSF51110">
    <property type="entry name" value="alpha-D-mannose-specific plant lectins"/>
    <property type="match status" value="1"/>
</dbReference>
<dbReference type="OrthoDB" id="643280at2759"/>
<dbReference type="PROSITE" id="PS50927">
    <property type="entry name" value="BULB_LECTIN"/>
    <property type="match status" value="1"/>
</dbReference>
<accession>A0A2P5Y6U3</accession>
<evidence type="ECO:0000313" key="5">
    <source>
        <dbReference type="EMBL" id="PPS11314.1"/>
    </source>
</evidence>
<proteinExistence type="predicted"/>
<dbReference type="AlphaFoldDB" id="A0A2P5Y6U3"/>
<dbReference type="CDD" id="cd00028">
    <property type="entry name" value="B_lectin"/>
    <property type="match status" value="1"/>
</dbReference>
<dbReference type="EMBL" id="KZ663610">
    <property type="protein sequence ID" value="PPS11314.1"/>
    <property type="molecule type" value="Genomic_DNA"/>
</dbReference>
<dbReference type="PANTHER" id="PTHR32444:SF247">
    <property type="entry name" value="OS01G0958200 PROTEIN"/>
    <property type="match status" value="1"/>
</dbReference>
<feature type="domain" description="Bulb-type lectin" evidence="4">
    <location>
        <begin position="13"/>
        <end position="140"/>
    </location>
</feature>
<dbReference type="InterPro" id="IPR036426">
    <property type="entry name" value="Bulb-type_lectin_dom_sf"/>
</dbReference>
<dbReference type="Proteomes" id="UP000239757">
    <property type="component" value="Unassembled WGS sequence"/>
</dbReference>
<reference evidence="5 6" key="1">
    <citation type="submission" date="2015-01" db="EMBL/GenBank/DDBJ databases">
        <title>Genome of allotetraploid Gossypium barbadense reveals genomic plasticity and fiber elongation in cotton evolution.</title>
        <authorList>
            <person name="Chen X."/>
            <person name="Liu X."/>
            <person name="Zhao B."/>
            <person name="Zheng H."/>
            <person name="Hu Y."/>
            <person name="Lu G."/>
            <person name="Yang C."/>
            <person name="Chen J."/>
            <person name="Shan C."/>
            <person name="Zhang L."/>
            <person name="Zhou Y."/>
            <person name="Wang L."/>
            <person name="Guo W."/>
            <person name="Bai Y."/>
            <person name="Ruan J."/>
            <person name="Shangguan X."/>
            <person name="Mao Y."/>
            <person name="Jiang J."/>
            <person name="Zhu Y."/>
            <person name="Lei J."/>
            <person name="Kang H."/>
            <person name="Chen S."/>
            <person name="He X."/>
            <person name="Wang R."/>
            <person name="Wang Y."/>
            <person name="Chen J."/>
            <person name="Wang L."/>
            <person name="Yu S."/>
            <person name="Wang B."/>
            <person name="Wei J."/>
            <person name="Song S."/>
            <person name="Lu X."/>
            <person name="Gao Z."/>
            <person name="Gu W."/>
            <person name="Deng X."/>
            <person name="Ma D."/>
            <person name="Wang S."/>
            <person name="Liang W."/>
            <person name="Fang L."/>
            <person name="Cai C."/>
            <person name="Zhu X."/>
            <person name="Zhou B."/>
            <person name="Zhang Y."/>
            <person name="Chen Z."/>
            <person name="Xu S."/>
            <person name="Zhu R."/>
            <person name="Wang S."/>
            <person name="Zhang T."/>
            <person name="Zhao G."/>
        </authorList>
    </citation>
    <scope>NUCLEOTIDE SEQUENCE [LARGE SCALE GENOMIC DNA]</scope>
    <source>
        <strain evidence="6">cv. Xinhai21</strain>
        <tissue evidence="5">Leaf</tissue>
    </source>
</reference>
<dbReference type="PANTHER" id="PTHR32444">
    <property type="entry name" value="BULB-TYPE LECTIN DOMAIN-CONTAINING PROTEIN"/>
    <property type="match status" value="1"/>
</dbReference>
<evidence type="ECO:0000259" key="4">
    <source>
        <dbReference type="PROSITE" id="PS50927"/>
    </source>
</evidence>
<evidence type="ECO:0000313" key="6">
    <source>
        <dbReference type="Proteomes" id="UP000239757"/>
    </source>
</evidence>
<gene>
    <name evidence="5" type="ORF">GOBAR_AA09327</name>
</gene>
<dbReference type="Pfam" id="PF01453">
    <property type="entry name" value="B_lectin"/>
    <property type="match status" value="1"/>
</dbReference>
<dbReference type="Gene3D" id="2.90.10.10">
    <property type="entry name" value="Bulb-type lectin domain"/>
    <property type="match status" value="1"/>
</dbReference>
<dbReference type="SMART" id="SM00108">
    <property type="entry name" value="B_lectin"/>
    <property type="match status" value="1"/>
</dbReference>
<evidence type="ECO:0000256" key="3">
    <source>
        <dbReference type="ARBA" id="ARBA00023180"/>
    </source>
</evidence>
<evidence type="ECO:0000256" key="1">
    <source>
        <dbReference type="ARBA" id="ARBA00022729"/>
    </source>
</evidence>
<keyword evidence="1" id="KW-0732">Signal</keyword>
<protein>
    <recommendedName>
        <fullName evidence="4">Bulb-type lectin domain-containing protein</fullName>
    </recommendedName>
</protein>
<name>A0A2P5Y6U3_GOSBA</name>
<organism evidence="5 6">
    <name type="scientific">Gossypium barbadense</name>
    <name type="common">Sea Island cotton</name>
    <name type="synonym">Hibiscus barbadensis</name>
    <dbReference type="NCBI Taxonomy" id="3634"/>
    <lineage>
        <taxon>Eukaryota</taxon>
        <taxon>Viridiplantae</taxon>
        <taxon>Streptophyta</taxon>
        <taxon>Embryophyta</taxon>
        <taxon>Tracheophyta</taxon>
        <taxon>Spermatophyta</taxon>
        <taxon>Magnoliopsida</taxon>
        <taxon>eudicotyledons</taxon>
        <taxon>Gunneridae</taxon>
        <taxon>Pentapetalae</taxon>
        <taxon>rosids</taxon>
        <taxon>malvids</taxon>
        <taxon>Malvales</taxon>
        <taxon>Malvaceae</taxon>
        <taxon>Malvoideae</taxon>
        <taxon>Gossypium</taxon>
    </lineage>
</organism>
<dbReference type="InterPro" id="IPR001480">
    <property type="entry name" value="Bulb-type_lectin_dom"/>
</dbReference>